<evidence type="ECO:0000313" key="2">
    <source>
        <dbReference type="EMBL" id="KAF8405736.1"/>
    </source>
</evidence>
<name>A0A835DJF5_TETSI</name>
<dbReference type="EMBL" id="JABCRI010000005">
    <property type="protein sequence ID" value="KAF8405736.1"/>
    <property type="molecule type" value="Genomic_DNA"/>
</dbReference>
<sequence>MNSLPDAILQYILSHMTNARNVAACTCVSKRWKESIPFIRSLYFPRNSFDDNTSGADPDTVVGRMISSIMGLEELVVYCPFSSVGLASWLQNTDRSLRHLELRMDNLSEKHSGFESPSKLDCIEIAKQLESLKLWGVLMTCSPKWSVFESLRSLEIVGARLEDAALSDAIGACPNLTNLSLLGCDGVRTVFIELQQLEQCRLDFYGLGNCSLTLISPKLQLLEVQGCSWIRVSQTHCLRNLSIANNAGRVYKVEFGKLMSLEFLSIRGVQWCWEAVSTILQCASEVKHLVMKVEFTGDFDTLQPFLEIDFVDFFNSHPKLQNFEIHGAMFAALCQKNSLKSVDSRFVIPCLEEVVITVRSPLNAEQKISTLESLLKYGKNLSKMVIRILQMKNCHNSADDFFEEICKFRYMNYEKVRIE</sequence>
<proteinExistence type="predicted"/>
<reference evidence="2 3" key="1">
    <citation type="submission" date="2020-04" db="EMBL/GenBank/DDBJ databases">
        <title>Plant Genome Project.</title>
        <authorList>
            <person name="Zhang R.-G."/>
        </authorList>
    </citation>
    <scope>NUCLEOTIDE SEQUENCE [LARGE SCALE GENOMIC DNA]</scope>
    <source>
        <strain evidence="2">YNK0</strain>
        <tissue evidence="2">Leaf</tissue>
    </source>
</reference>
<dbReference type="Gene3D" id="3.80.10.10">
    <property type="entry name" value="Ribonuclease Inhibitor"/>
    <property type="match status" value="1"/>
</dbReference>
<dbReference type="Pfam" id="PF12937">
    <property type="entry name" value="F-box-like"/>
    <property type="match status" value="1"/>
</dbReference>
<dbReference type="Proteomes" id="UP000655225">
    <property type="component" value="Unassembled WGS sequence"/>
</dbReference>
<keyword evidence="3" id="KW-1185">Reference proteome</keyword>
<evidence type="ECO:0000313" key="3">
    <source>
        <dbReference type="Proteomes" id="UP000655225"/>
    </source>
</evidence>
<dbReference type="PANTHER" id="PTHR31639:SF162">
    <property type="entry name" value="OS09G0454300 PROTEIN"/>
    <property type="match status" value="1"/>
</dbReference>
<dbReference type="SUPFAM" id="SSF52047">
    <property type="entry name" value="RNI-like"/>
    <property type="match status" value="1"/>
</dbReference>
<dbReference type="InterPro" id="IPR036047">
    <property type="entry name" value="F-box-like_dom_sf"/>
</dbReference>
<dbReference type="OMA" id="YLEHCEL"/>
<comment type="caution">
    <text evidence="2">The sequence shown here is derived from an EMBL/GenBank/DDBJ whole genome shotgun (WGS) entry which is preliminary data.</text>
</comment>
<feature type="domain" description="F-box" evidence="1">
    <location>
        <begin position="2"/>
        <end position="36"/>
    </location>
</feature>
<dbReference type="PANTHER" id="PTHR31639">
    <property type="entry name" value="F-BOX PROTEIN-LIKE"/>
    <property type="match status" value="1"/>
</dbReference>
<dbReference type="Gene3D" id="1.20.1280.50">
    <property type="match status" value="1"/>
</dbReference>
<protein>
    <recommendedName>
        <fullName evidence="1">F-box domain-containing protein</fullName>
    </recommendedName>
</protein>
<dbReference type="OrthoDB" id="9973021at2759"/>
<dbReference type="SUPFAM" id="SSF81383">
    <property type="entry name" value="F-box domain"/>
    <property type="match status" value="1"/>
</dbReference>
<gene>
    <name evidence="2" type="ORF">HHK36_007813</name>
</gene>
<accession>A0A835DJF5</accession>
<dbReference type="InterPro" id="IPR032675">
    <property type="entry name" value="LRR_dom_sf"/>
</dbReference>
<dbReference type="AlphaFoldDB" id="A0A835DJF5"/>
<organism evidence="2 3">
    <name type="scientific">Tetracentron sinense</name>
    <name type="common">Spur-leaf</name>
    <dbReference type="NCBI Taxonomy" id="13715"/>
    <lineage>
        <taxon>Eukaryota</taxon>
        <taxon>Viridiplantae</taxon>
        <taxon>Streptophyta</taxon>
        <taxon>Embryophyta</taxon>
        <taxon>Tracheophyta</taxon>
        <taxon>Spermatophyta</taxon>
        <taxon>Magnoliopsida</taxon>
        <taxon>Trochodendrales</taxon>
        <taxon>Trochodendraceae</taxon>
        <taxon>Tetracentron</taxon>
    </lineage>
</organism>
<evidence type="ECO:0000259" key="1">
    <source>
        <dbReference type="Pfam" id="PF12937"/>
    </source>
</evidence>
<dbReference type="InterPro" id="IPR001810">
    <property type="entry name" value="F-box_dom"/>
</dbReference>